<evidence type="ECO:0000313" key="1">
    <source>
        <dbReference type="EMBL" id="RHY30351.1"/>
    </source>
</evidence>
<dbReference type="AlphaFoldDB" id="A0A418AXN4"/>
<evidence type="ECO:0000313" key="2">
    <source>
        <dbReference type="Proteomes" id="UP000285060"/>
    </source>
</evidence>
<dbReference type="EMBL" id="QUSY01000326">
    <property type="protein sequence ID" value="RHY30351.1"/>
    <property type="molecule type" value="Genomic_DNA"/>
</dbReference>
<dbReference type="Proteomes" id="UP000285060">
    <property type="component" value="Unassembled WGS sequence"/>
</dbReference>
<keyword evidence="2" id="KW-1185">Reference proteome</keyword>
<feature type="non-terminal residue" evidence="1">
    <location>
        <position position="68"/>
    </location>
</feature>
<protein>
    <submittedName>
        <fullName evidence="1">Uncharacterized protein</fullName>
    </submittedName>
</protein>
<gene>
    <name evidence="1" type="ORF">DYB32_004375</name>
</gene>
<accession>A0A418AXN4</accession>
<organism evidence="1 2">
    <name type="scientific">Aphanomyces invadans</name>
    <dbReference type="NCBI Taxonomy" id="157072"/>
    <lineage>
        <taxon>Eukaryota</taxon>
        <taxon>Sar</taxon>
        <taxon>Stramenopiles</taxon>
        <taxon>Oomycota</taxon>
        <taxon>Saprolegniomycetes</taxon>
        <taxon>Saprolegniales</taxon>
        <taxon>Verrucalvaceae</taxon>
        <taxon>Aphanomyces</taxon>
    </lineage>
</organism>
<name>A0A418AXN4_9STRA</name>
<proteinExistence type="predicted"/>
<comment type="caution">
    <text evidence="1">The sequence shown here is derived from an EMBL/GenBank/DDBJ whole genome shotgun (WGS) entry which is preliminary data.</text>
</comment>
<dbReference type="VEuPathDB" id="FungiDB:H310_02127"/>
<reference evidence="1 2" key="1">
    <citation type="submission" date="2018-08" db="EMBL/GenBank/DDBJ databases">
        <title>Aphanomyces genome sequencing and annotation.</title>
        <authorList>
            <person name="Minardi D."/>
            <person name="Oidtmann B."/>
            <person name="Van Der Giezen M."/>
            <person name="Studholme D.J."/>
        </authorList>
    </citation>
    <scope>NUCLEOTIDE SEQUENCE [LARGE SCALE GENOMIC DNA]</scope>
    <source>
        <strain evidence="1 2">NJM0002</strain>
    </source>
</reference>
<sequence length="68" mass="7679">MALIQNLSTATTHHDEMVKQRDDDYKVVATPKDDVVTIQDKPVGSATALHSGTEDIEYDFPFSAMYRY</sequence>